<proteinExistence type="predicted"/>
<organism evidence="1 2">
    <name type="scientific">Rhododendron molle</name>
    <name type="common">Chinese azalea</name>
    <name type="synonym">Azalea mollis</name>
    <dbReference type="NCBI Taxonomy" id="49168"/>
    <lineage>
        <taxon>Eukaryota</taxon>
        <taxon>Viridiplantae</taxon>
        <taxon>Streptophyta</taxon>
        <taxon>Embryophyta</taxon>
        <taxon>Tracheophyta</taxon>
        <taxon>Spermatophyta</taxon>
        <taxon>Magnoliopsida</taxon>
        <taxon>eudicotyledons</taxon>
        <taxon>Gunneridae</taxon>
        <taxon>Pentapetalae</taxon>
        <taxon>asterids</taxon>
        <taxon>Ericales</taxon>
        <taxon>Ericaceae</taxon>
        <taxon>Ericoideae</taxon>
        <taxon>Rhodoreae</taxon>
        <taxon>Rhododendron</taxon>
    </lineage>
</organism>
<keyword evidence="2" id="KW-1185">Reference proteome</keyword>
<evidence type="ECO:0000313" key="2">
    <source>
        <dbReference type="Proteomes" id="UP001062846"/>
    </source>
</evidence>
<sequence>MLEGSHSIALIYRLYYKCMKTNLNIHALVKSPRDKTVLIQSNSEANLPTSWITENESYPQNLQNHTVNLDYIQQYLDGIVRISFDQQRVQPLRIKELSRTNSTTSIPRIDSSSQISKPCYSTQSRFDEDSTPQGSPTQSDFESTPQSNPLQPNPSKPHPSLQVLHKPFSINFEKLYKDYE</sequence>
<protein>
    <submittedName>
        <fullName evidence="1">Uncharacterized protein</fullName>
    </submittedName>
</protein>
<dbReference type="EMBL" id="CM046392">
    <property type="protein sequence ID" value="KAI8555203.1"/>
    <property type="molecule type" value="Genomic_DNA"/>
</dbReference>
<name>A0ACC0NRT9_RHOML</name>
<accession>A0ACC0NRT9</accession>
<evidence type="ECO:0000313" key="1">
    <source>
        <dbReference type="EMBL" id="KAI8555203.1"/>
    </source>
</evidence>
<comment type="caution">
    <text evidence="1">The sequence shown here is derived from an EMBL/GenBank/DDBJ whole genome shotgun (WGS) entry which is preliminary data.</text>
</comment>
<gene>
    <name evidence="1" type="ORF">RHMOL_Rhmol05G0156500</name>
</gene>
<reference evidence="1" key="1">
    <citation type="submission" date="2022-02" db="EMBL/GenBank/DDBJ databases">
        <title>Plant Genome Project.</title>
        <authorList>
            <person name="Zhang R.-G."/>
        </authorList>
    </citation>
    <scope>NUCLEOTIDE SEQUENCE</scope>
    <source>
        <strain evidence="1">AT1</strain>
    </source>
</reference>
<dbReference type="Proteomes" id="UP001062846">
    <property type="component" value="Chromosome 5"/>
</dbReference>